<dbReference type="Proteomes" id="UP000799750">
    <property type="component" value="Unassembled WGS sequence"/>
</dbReference>
<proteinExistence type="predicted"/>
<feature type="chain" id="PRO_5025643922" description="Secreted protein" evidence="1">
    <location>
        <begin position="26"/>
        <end position="77"/>
    </location>
</feature>
<name>A0A6A6QMZ2_9PEZI</name>
<organism evidence="2 3">
    <name type="scientific">Lophium mytilinum</name>
    <dbReference type="NCBI Taxonomy" id="390894"/>
    <lineage>
        <taxon>Eukaryota</taxon>
        <taxon>Fungi</taxon>
        <taxon>Dikarya</taxon>
        <taxon>Ascomycota</taxon>
        <taxon>Pezizomycotina</taxon>
        <taxon>Dothideomycetes</taxon>
        <taxon>Pleosporomycetidae</taxon>
        <taxon>Mytilinidiales</taxon>
        <taxon>Mytilinidiaceae</taxon>
        <taxon>Lophium</taxon>
    </lineage>
</organism>
<protein>
    <recommendedName>
        <fullName evidence="4">Secreted protein</fullName>
    </recommendedName>
</protein>
<feature type="signal peptide" evidence="1">
    <location>
        <begin position="1"/>
        <end position="25"/>
    </location>
</feature>
<sequence>MPRSPWVRQHCAALCCFLWLSHIQQAPTFPALHDTPEYRIVSWERVSSHEFKGCYKVSSSWVYALTTDLSRLKTSPP</sequence>
<evidence type="ECO:0008006" key="4">
    <source>
        <dbReference type="Google" id="ProtNLM"/>
    </source>
</evidence>
<gene>
    <name evidence="2" type="ORF">BU16DRAFT_80314</name>
</gene>
<keyword evidence="1" id="KW-0732">Signal</keyword>
<evidence type="ECO:0000313" key="3">
    <source>
        <dbReference type="Proteomes" id="UP000799750"/>
    </source>
</evidence>
<dbReference type="EMBL" id="MU004192">
    <property type="protein sequence ID" value="KAF2493456.1"/>
    <property type="molecule type" value="Genomic_DNA"/>
</dbReference>
<dbReference type="AlphaFoldDB" id="A0A6A6QMZ2"/>
<reference evidence="2" key="1">
    <citation type="journal article" date="2020" name="Stud. Mycol.">
        <title>101 Dothideomycetes genomes: a test case for predicting lifestyles and emergence of pathogens.</title>
        <authorList>
            <person name="Haridas S."/>
            <person name="Albert R."/>
            <person name="Binder M."/>
            <person name="Bloem J."/>
            <person name="Labutti K."/>
            <person name="Salamov A."/>
            <person name="Andreopoulos B."/>
            <person name="Baker S."/>
            <person name="Barry K."/>
            <person name="Bills G."/>
            <person name="Bluhm B."/>
            <person name="Cannon C."/>
            <person name="Castanera R."/>
            <person name="Culley D."/>
            <person name="Daum C."/>
            <person name="Ezra D."/>
            <person name="Gonzalez J."/>
            <person name="Henrissat B."/>
            <person name="Kuo A."/>
            <person name="Liang C."/>
            <person name="Lipzen A."/>
            <person name="Lutzoni F."/>
            <person name="Magnuson J."/>
            <person name="Mondo S."/>
            <person name="Nolan M."/>
            <person name="Ohm R."/>
            <person name="Pangilinan J."/>
            <person name="Park H.-J."/>
            <person name="Ramirez L."/>
            <person name="Alfaro M."/>
            <person name="Sun H."/>
            <person name="Tritt A."/>
            <person name="Yoshinaga Y."/>
            <person name="Zwiers L.-H."/>
            <person name="Turgeon B."/>
            <person name="Goodwin S."/>
            <person name="Spatafora J."/>
            <person name="Crous P."/>
            <person name="Grigoriev I."/>
        </authorList>
    </citation>
    <scope>NUCLEOTIDE SEQUENCE</scope>
    <source>
        <strain evidence="2">CBS 269.34</strain>
    </source>
</reference>
<keyword evidence="3" id="KW-1185">Reference proteome</keyword>
<evidence type="ECO:0000313" key="2">
    <source>
        <dbReference type="EMBL" id="KAF2493456.1"/>
    </source>
</evidence>
<evidence type="ECO:0000256" key="1">
    <source>
        <dbReference type="SAM" id="SignalP"/>
    </source>
</evidence>
<accession>A0A6A6QMZ2</accession>